<reference evidence="2 3" key="1">
    <citation type="submission" date="2012-05" db="EMBL/GenBank/DDBJ databases">
        <title>Recombination and specialization in a pathogen metapopulation.</title>
        <authorList>
            <person name="Gardiner A."/>
            <person name="Kemen E."/>
            <person name="Schultz-Larsen T."/>
            <person name="MacLean D."/>
            <person name="Van Oosterhout C."/>
            <person name="Jones J.D.G."/>
        </authorList>
    </citation>
    <scope>NUCLEOTIDE SEQUENCE [LARGE SCALE GENOMIC DNA]</scope>
    <source>
        <strain evidence="2 3">Ac Nc2</strain>
    </source>
</reference>
<name>A0A024G4B7_9STRA</name>
<organism evidence="2 3">
    <name type="scientific">Albugo candida</name>
    <dbReference type="NCBI Taxonomy" id="65357"/>
    <lineage>
        <taxon>Eukaryota</taxon>
        <taxon>Sar</taxon>
        <taxon>Stramenopiles</taxon>
        <taxon>Oomycota</taxon>
        <taxon>Peronosporomycetes</taxon>
        <taxon>Albuginales</taxon>
        <taxon>Albuginaceae</taxon>
        <taxon>Albugo</taxon>
    </lineage>
</organism>
<dbReference type="InParanoid" id="A0A024G4B7"/>
<dbReference type="AlphaFoldDB" id="A0A024G4B7"/>
<accession>A0A024G4B7</accession>
<gene>
    <name evidence="2" type="ORF">BN9_019430</name>
</gene>
<proteinExistence type="predicted"/>
<protein>
    <submittedName>
        <fullName evidence="2">Uncharacterized protein</fullName>
    </submittedName>
</protein>
<dbReference type="EMBL" id="CAIX01000015">
    <property type="protein sequence ID" value="CCI41159.1"/>
    <property type="molecule type" value="Genomic_DNA"/>
</dbReference>
<evidence type="ECO:0000313" key="2">
    <source>
        <dbReference type="EMBL" id="CCI41159.1"/>
    </source>
</evidence>
<evidence type="ECO:0000256" key="1">
    <source>
        <dbReference type="SAM" id="SignalP"/>
    </source>
</evidence>
<keyword evidence="3" id="KW-1185">Reference proteome</keyword>
<keyword evidence="1" id="KW-0732">Signal</keyword>
<dbReference type="Proteomes" id="UP000053237">
    <property type="component" value="Unassembled WGS sequence"/>
</dbReference>
<feature type="chain" id="PRO_5001532170" evidence="1">
    <location>
        <begin position="23"/>
        <end position="592"/>
    </location>
</feature>
<evidence type="ECO:0000313" key="3">
    <source>
        <dbReference type="Proteomes" id="UP000053237"/>
    </source>
</evidence>
<feature type="signal peptide" evidence="1">
    <location>
        <begin position="1"/>
        <end position="22"/>
    </location>
</feature>
<sequence length="592" mass="66412">MRCTRRLSAFAWILALYLHASGSTLHERRYRLLVERKRGDIQNVMLDYYRYCQNCMIAKLGAISMSLQSLSESSLEFTMVTTSTDGWRAHMYCSRDHACHGLKIYSSELPKVSTVAPGQGTLTTVFEIEESKRLPSPSASEHFKVKPTCLAHELSFSSNDCKMCLRQRSGSESFGEFHMLLDQKQYVVYVLRTSELAGTIGAACSRLEKCSFIAETEYPSDLCEHIFETGVSTYVEPGITMGGHDVVGGIPVDEKKTWVKKKGLWCLAVKRREVIPPAKSLYGHYERIMRCIECVAEILKETVHWMNVDAGPEDKAFFLYRSESPLKIKDPCKSLCSVAKPDHTTKCYQNYYAHFDMAAIEDQIFANPPEPKTNHIPDDHGKCVVAHSLPGSNSCLQCLMSQYDEAKGANLSPSISLFDFQATGILHSQTCFEKKQCAKLVFVPNGICDYEFMPEASSDVLSSVRIRENPTKGRYSHGTSSEHFSSAGTSSIDSERLATIVLVLSTELTCLVCFALAYDVVVMSATKKYLWMVEPHNRVSKCHCPLNMERKIENFKINSPRLISGDQVQKMYLDKDGKASVVQAQDIPIVVP</sequence>
<comment type="caution">
    <text evidence="2">The sequence shown here is derived from an EMBL/GenBank/DDBJ whole genome shotgun (WGS) entry which is preliminary data.</text>
</comment>